<evidence type="ECO:0000313" key="1">
    <source>
        <dbReference type="EMBL" id="KAH3776416.1"/>
    </source>
</evidence>
<dbReference type="Proteomes" id="UP000828390">
    <property type="component" value="Unassembled WGS sequence"/>
</dbReference>
<reference evidence="1" key="1">
    <citation type="journal article" date="2019" name="bioRxiv">
        <title>The Genome of the Zebra Mussel, Dreissena polymorpha: A Resource for Invasive Species Research.</title>
        <authorList>
            <person name="McCartney M.A."/>
            <person name="Auch B."/>
            <person name="Kono T."/>
            <person name="Mallez S."/>
            <person name="Zhang Y."/>
            <person name="Obille A."/>
            <person name="Becker A."/>
            <person name="Abrahante J.E."/>
            <person name="Garbe J."/>
            <person name="Badalamenti J.P."/>
            <person name="Herman A."/>
            <person name="Mangelson H."/>
            <person name="Liachko I."/>
            <person name="Sullivan S."/>
            <person name="Sone E.D."/>
            <person name="Koren S."/>
            <person name="Silverstein K.A.T."/>
            <person name="Beckman K.B."/>
            <person name="Gohl D.M."/>
        </authorList>
    </citation>
    <scope>NUCLEOTIDE SEQUENCE</scope>
    <source>
        <strain evidence="1">Duluth1</strain>
        <tissue evidence="1">Whole animal</tissue>
    </source>
</reference>
<reference evidence="1" key="2">
    <citation type="submission" date="2020-11" db="EMBL/GenBank/DDBJ databases">
        <authorList>
            <person name="McCartney M.A."/>
            <person name="Auch B."/>
            <person name="Kono T."/>
            <person name="Mallez S."/>
            <person name="Becker A."/>
            <person name="Gohl D.M."/>
            <person name="Silverstein K.A.T."/>
            <person name="Koren S."/>
            <person name="Bechman K.B."/>
            <person name="Herman A."/>
            <person name="Abrahante J.E."/>
            <person name="Garbe J."/>
        </authorList>
    </citation>
    <scope>NUCLEOTIDE SEQUENCE</scope>
    <source>
        <strain evidence="1">Duluth1</strain>
        <tissue evidence="1">Whole animal</tissue>
    </source>
</reference>
<organism evidence="1 2">
    <name type="scientific">Dreissena polymorpha</name>
    <name type="common">Zebra mussel</name>
    <name type="synonym">Mytilus polymorpha</name>
    <dbReference type="NCBI Taxonomy" id="45954"/>
    <lineage>
        <taxon>Eukaryota</taxon>
        <taxon>Metazoa</taxon>
        <taxon>Spiralia</taxon>
        <taxon>Lophotrochozoa</taxon>
        <taxon>Mollusca</taxon>
        <taxon>Bivalvia</taxon>
        <taxon>Autobranchia</taxon>
        <taxon>Heteroconchia</taxon>
        <taxon>Euheterodonta</taxon>
        <taxon>Imparidentia</taxon>
        <taxon>Neoheterodontei</taxon>
        <taxon>Myida</taxon>
        <taxon>Dreissenoidea</taxon>
        <taxon>Dreissenidae</taxon>
        <taxon>Dreissena</taxon>
    </lineage>
</organism>
<proteinExistence type="predicted"/>
<dbReference type="EMBL" id="JAIWYP010000009">
    <property type="protein sequence ID" value="KAH3776416.1"/>
    <property type="molecule type" value="Genomic_DNA"/>
</dbReference>
<sequence length="69" mass="7842">MTRTDEYVITPNDSLLAAIFEMCPMFAAIEVTLCPFSEHKGHTIFQFFRLKLLANAALILVSNIRVRVI</sequence>
<gene>
    <name evidence="1" type="ORF">DPMN_177840</name>
</gene>
<keyword evidence="2" id="KW-1185">Reference proteome</keyword>
<name>A0A9D4EAY4_DREPO</name>
<evidence type="ECO:0000313" key="2">
    <source>
        <dbReference type="Proteomes" id="UP000828390"/>
    </source>
</evidence>
<dbReference type="AlphaFoldDB" id="A0A9D4EAY4"/>
<accession>A0A9D4EAY4</accession>
<comment type="caution">
    <text evidence="1">The sequence shown here is derived from an EMBL/GenBank/DDBJ whole genome shotgun (WGS) entry which is preliminary data.</text>
</comment>
<protein>
    <submittedName>
        <fullName evidence="1">Uncharacterized protein</fullName>
    </submittedName>
</protein>